<comment type="caution">
    <text evidence="2">The sequence shown here is derived from an EMBL/GenBank/DDBJ whole genome shotgun (WGS) entry which is preliminary data.</text>
</comment>
<dbReference type="Proteomes" id="UP000053558">
    <property type="component" value="Unassembled WGS sequence"/>
</dbReference>
<dbReference type="RefSeq" id="XP_007774238.1">
    <property type="nucleotide sequence ID" value="XM_007776048.1"/>
</dbReference>
<proteinExistence type="predicted"/>
<dbReference type="OrthoDB" id="9983919at2759"/>
<dbReference type="Gene3D" id="1.20.120.520">
    <property type="entry name" value="nmb1532 protein domain like"/>
    <property type="match status" value="1"/>
</dbReference>
<organism evidence="2 3">
    <name type="scientific">Coniophora puteana (strain RWD-64-598)</name>
    <name type="common">Brown rot fungus</name>
    <dbReference type="NCBI Taxonomy" id="741705"/>
    <lineage>
        <taxon>Eukaryota</taxon>
        <taxon>Fungi</taxon>
        <taxon>Dikarya</taxon>
        <taxon>Basidiomycota</taxon>
        <taxon>Agaricomycotina</taxon>
        <taxon>Agaricomycetes</taxon>
        <taxon>Agaricomycetidae</taxon>
        <taxon>Boletales</taxon>
        <taxon>Coniophorineae</taxon>
        <taxon>Coniophoraceae</taxon>
        <taxon>Coniophora</taxon>
    </lineage>
</organism>
<dbReference type="EMBL" id="JH711588">
    <property type="protein sequence ID" value="EIW75526.1"/>
    <property type="molecule type" value="Genomic_DNA"/>
</dbReference>
<dbReference type="GeneID" id="19211574"/>
<reference evidence="3" key="1">
    <citation type="journal article" date="2012" name="Science">
        <title>The Paleozoic origin of enzymatic lignin decomposition reconstructed from 31 fungal genomes.</title>
        <authorList>
            <person name="Floudas D."/>
            <person name="Binder M."/>
            <person name="Riley R."/>
            <person name="Barry K."/>
            <person name="Blanchette R.A."/>
            <person name="Henrissat B."/>
            <person name="Martinez A.T."/>
            <person name="Otillar R."/>
            <person name="Spatafora J.W."/>
            <person name="Yadav J.S."/>
            <person name="Aerts A."/>
            <person name="Benoit I."/>
            <person name="Boyd A."/>
            <person name="Carlson A."/>
            <person name="Copeland A."/>
            <person name="Coutinho P.M."/>
            <person name="de Vries R.P."/>
            <person name="Ferreira P."/>
            <person name="Findley K."/>
            <person name="Foster B."/>
            <person name="Gaskell J."/>
            <person name="Glotzer D."/>
            <person name="Gorecki P."/>
            <person name="Heitman J."/>
            <person name="Hesse C."/>
            <person name="Hori C."/>
            <person name="Igarashi K."/>
            <person name="Jurgens J.A."/>
            <person name="Kallen N."/>
            <person name="Kersten P."/>
            <person name="Kohler A."/>
            <person name="Kuees U."/>
            <person name="Kumar T.K.A."/>
            <person name="Kuo A."/>
            <person name="LaButti K."/>
            <person name="Larrondo L.F."/>
            <person name="Lindquist E."/>
            <person name="Ling A."/>
            <person name="Lombard V."/>
            <person name="Lucas S."/>
            <person name="Lundell T."/>
            <person name="Martin R."/>
            <person name="McLaughlin D.J."/>
            <person name="Morgenstern I."/>
            <person name="Morin E."/>
            <person name="Murat C."/>
            <person name="Nagy L.G."/>
            <person name="Nolan M."/>
            <person name="Ohm R.A."/>
            <person name="Patyshakuliyeva A."/>
            <person name="Rokas A."/>
            <person name="Ruiz-Duenas F.J."/>
            <person name="Sabat G."/>
            <person name="Salamov A."/>
            <person name="Samejima M."/>
            <person name="Schmutz J."/>
            <person name="Slot J.C."/>
            <person name="St John F."/>
            <person name="Stenlid J."/>
            <person name="Sun H."/>
            <person name="Sun S."/>
            <person name="Syed K."/>
            <person name="Tsang A."/>
            <person name="Wiebenga A."/>
            <person name="Young D."/>
            <person name="Pisabarro A."/>
            <person name="Eastwood D.C."/>
            <person name="Martin F."/>
            <person name="Cullen D."/>
            <person name="Grigoriev I.V."/>
            <person name="Hibbett D.S."/>
        </authorList>
    </citation>
    <scope>NUCLEOTIDE SEQUENCE [LARGE SCALE GENOMIC DNA]</scope>
    <source>
        <strain evidence="3">RWD-64-598 SS2</strain>
    </source>
</reference>
<dbReference type="PANTHER" id="PTHR35585">
    <property type="entry name" value="HHE DOMAIN PROTEIN (AFU_ORTHOLOGUE AFUA_4G00730)"/>
    <property type="match status" value="1"/>
</dbReference>
<protein>
    <submittedName>
        <fullName evidence="2">HHE domain-containing protein</fullName>
    </submittedName>
</protein>
<keyword evidence="3" id="KW-1185">Reference proteome</keyword>
<dbReference type="PANTHER" id="PTHR35585:SF1">
    <property type="entry name" value="HHE DOMAIN PROTEIN (AFU_ORTHOLOGUE AFUA_4G00730)"/>
    <property type="match status" value="1"/>
</dbReference>
<evidence type="ECO:0000313" key="3">
    <source>
        <dbReference type="Proteomes" id="UP000053558"/>
    </source>
</evidence>
<accession>A0A5M3M9B4</accession>
<dbReference type="KEGG" id="cput:CONPUDRAFT_93325"/>
<dbReference type="InterPro" id="IPR012312">
    <property type="entry name" value="Hemerythrin-like"/>
</dbReference>
<name>A0A5M3M9B4_CONPW</name>
<dbReference type="OMA" id="HTHIEHE"/>
<evidence type="ECO:0000259" key="1">
    <source>
        <dbReference type="Pfam" id="PF01814"/>
    </source>
</evidence>
<feature type="domain" description="Hemerythrin-like" evidence="1">
    <location>
        <begin position="5"/>
        <end position="124"/>
    </location>
</feature>
<sequence>MPPFTDAVVDDHQEMIEYYEAYEAAKKEGDAARQGRIVRLLTWEVARHAFAEETVMYPLMEKRLADGKKLVEEDLKAHLEVKSMLSQIENETPGTDAYDATVQKVWQHLKPHNDSEEKNDLPQLEATFADEAEGREYAMSFSRIKTIAPTRGHPELPNRPPFETVAGLVTAPVDKIKDLFAYFPTEEDLKT</sequence>
<dbReference type="AlphaFoldDB" id="A0A5M3M9B4"/>
<gene>
    <name evidence="2" type="ORF">CONPUDRAFT_93325</name>
</gene>
<evidence type="ECO:0000313" key="2">
    <source>
        <dbReference type="EMBL" id="EIW75526.1"/>
    </source>
</evidence>
<dbReference type="Pfam" id="PF01814">
    <property type="entry name" value="Hemerythrin"/>
    <property type="match status" value="1"/>
</dbReference>